<evidence type="ECO:0000256" key="1">
    <source>
        <dbReference type="SAM" id="Coils"/>
    </source>
</evidence>
<dbReference type="EMBL" id="CATOUU010000464">
    <property type="protein sequence ID" value="CAI9930773.1"/>
    <property type="molecule type" value="Genomic_DNA"/>
</dbReference>
<organism evidence="2">
    <name type="scientific">Hexamita inflata</name>
    <dbReference type="NCBI Taxonomy" id="28002"/>
    <lineage>
        <taxon>Eukaryota</taxon>
        <taxon>Metamonada</taxon>
        <taxon>Diplomonadida</taxon>
        <taxon>Hexamitidae</taxon>
        <taxon>Hexamitinae</taxon>
        <taxon>Hexamita</taxon>
    </lineage>
</organism>
<feature type="coiled-coil region" evidence="1">
    <location>
        <begin position="315"/>
        <end position="342"/>
    </location>
</feature>
<evidence type="ECO:0000313" key="2">
    <source>
        <dbReference type="EMBL" id="CAI9930773.1"/>
    </source>
</evidence>
<proteinExistence type="predicted"/>
<evidence type="ECO:0000313" key="3">
    <source>
        <dbReference type="EMBL" id="CAL5974838.1"/>
    </source>
</evidence>
<reference evidence="2" key="1">
    <citation type="submission" date="2023-06" db="EMBL/GenBank/DDBJ databases">
        <authorList>
            <person name="Kurt Z."/>
        </authorList>
    </citation>
    <scope>NUCLEOTIDE SEQUENCE</scope>
</reference>
<dbReference type="Proteomes" id="UP001642409">
    <property type="component" value="Unassembled WGS sequence"/>
</dbReference>
<dbReference type="AlphaFoldDB" id="A0AA86P393"/>
<comment type="caution">
    <text evidence="2">The sequence shown here is derived from an EMBL/GenBank/DDBJ whole genome shotgun (WGS) entry which is preliminary data.</text>
</comment>
<reference evidence="3 4" key="2">
    <citation type="submission" date="2024-07" db="EMBL/GenBank/DDBJ databases">
        <authorList>
            <person name="Akdeniz Z."/>
        </authorList>
    </citation>
    <scope>NUCLEOTIDE SEQUENCE [LARGE SCALE GENOMIC DNA]</scope>
</reference>
<keyword evidence="4" id="KW-1185">Reference proteome</keyword>
<gene>
    <name evidence="2" type="ORF">HINF_LOCUS18418</name>
    <name evidence="3" type="ORF">HINF_LOCUS3053</name>
</gene>
<protein>
    <submittedName>
        <fullName evidence="3">Hypothetical_protein</fullName>
    </submittedName>
</protein>
<keyword evidence="1" id="KW-0175">Coiled coil</keyword>
<evidence type="ECO:0000313" key="4">
    <source>
        <dbReference type="Proteomes" id="UP001642409"/>
    </source>
</evidence>
<dbReference type="EMBL" id="CAXDID020000005">
    <property type="protein sequence ID" value="CAL5974838.1"/>
    <property type="molecule type" value="Genomic_DNA"/>
</dbReference>
<name>A0AA86P393_9EUKA</name>
<accession>A0AA86P393</accession>
<sequence length="538" mass="63574">MRSPNPICVSDCHDITDYTSINKQITQFLRNQSLTVEQMCRELQLLATFLDFKLKEQAVTKFIRQFTNSDDIYKNVFVYFEKCKSEYEFWMKNGRNNSYKKTIQKELVRRQSDVESVKFSEFEVQNTELQPELKENELILNQMTTESIELNRKLKQMKGELQTFSLDFGAGEVNFQRDITTEQLQRKRIEQSIPKLNIIEYNKKQQIKQVVTPRDLKLKDLELRKPIKQQITAKRVISYNDKFQYQNKIQNKSTNSLTLYKQQKMTPPKKLPNSIIGKRNMIQSEIVEPKVFTIPEEIIDIQLEEDFHNLFEPQLSAAAIALQNKRELLEEYQAAKARLLKKQYKLLRMRQMYDVSKVKLTQNKLKMFQHQLYIKKNAIEKKEMRVPTFEQYLNELQPSQSSICSANSIKELLQQLIKENPKEQIDQWYIEQMSYAVTMIIQSKQFIQQLKIPMSSVKQDILPKYLLFLANNFGDAIQNTLINEISKHSKQNSLKLKKAKRSMTKNYISSDPKNKITTDIIFVYLLALLVIQNQSFTL</sequence>